<dbReference type="InterPro" id="IPR039418">
    <property type="entry name" value="LexA-like"/>
</dbReference>
<dbReference type="PANTHER" id="PTHR40661">
    <property type="match status" value="1"/>
</dbReference>
<dbReference type="SUPFAM" id="SSF47413">
    <property type="entry name" value="lambda repressor-like DNA-binding domains"/>
    <property type="match status" value="1"/>
</dbReference>
<organism evidence="6 7">
    <name type="scientific">Labrys neptuniae</name>
    <dbReference type="NCBI Taxonomy" id="376174"/>
    <lineage>
        <taxon>Bacteria</taxon>
        <taxon>Pseudomonadati</taxon>
        <taxon>Pseudomonadota</taxon>
        <taxon>Alphaproteobacteria</taxon>
        <taxon>Hyphomicrobiales</taxon>
        <taxon>Xanthobacteraceae</taxon>
        <taxon>Labrys</taxon>
    </lineage>
</organism>
<dbReference type="EMBL" id="JBHGPK010000008">
    <property type="protein sequence ID" value="MFC2251937.1"/>
    <property type="molecule type" value="Genomic_DNA"/>
</dbReference>
<dbReference type="InterPro" id="IPR010982">
    <property type="entry name" value="Lambda_DNA-bd_dom_sf"/>
</dbReference>
<feature type="domain" description="HTH cro/C1-type" evidence="5">
    <location>
        <begin position="34"/>
        <end position="88"/>
    </location>
</feature>
<keyword evidence="3" id="KW-0804">Transcription</keyword>
<keyword evidence="1" id="KW-0805">Transcription regulation</keyword>
<dbReference type="Pfam" id="PF00717">
    <property type="entry name" value="Peptidase_S24"/>
    <property type="match status" value="1"/>
</dbReference>
<name>A0ABV6ZID2_9HYPH</name>
<sequence length="276" mass="30443">MYPLWVHLAREMFPKIILAKTGFLGQCTRMGNNLKALRTAKGLSQQALAEAMGTKRSQLVKLERGERRLSDIWIVRAAAALKVDPGDLMSNRLQLASFDPDEHQPDGFFEPEAPEALDPDAPPRIPSNGIVEIDARAGMGGGGQVAHAYYRDGDKIETRDAVKPDAWVFPPWFLRGIGAKPGELLIIEAKGDSMRPTIAPGTPLIIDTRHRIPSPDGIYAIRDRWGDIQAKRIETSKILGDNTIRVISDNGGHVQIARSEDELQIVGKVVAGWHFF</sequence>
<dbReference type="CDD" id="cd00093">
    <property type="entry name" value="HTH_XRE"/>
    <property type="match status" value="1"/>
</dbReference>
<evidence type="ECO:0000256" key="1">
    <source>
        <dbReference type="ARBA" id="ARBA00023015"/>
    </source>
</evidence>
<evidence type="ECO:0000256" key="3">
    <source>
        <dbReference type="ARBA" id="ARBA00023163"/>
    </source>
</evidence>
<dbReference type="PANTHER" id="PTHR40661:SF3">
    <property type="entry name" value="FELS-1 PROPHAGE TRANSCRIPTIONAL REGULATOR"/>
    <property type="match status" value="1"/>
</dbReference>
<reference evidence="6 7" key="1">
    <citation type="submission" date="2024-09" db="EMBL/GenBank/DDBJ databases">
        <title>Description of Labrys sedimenti sp. nov., isolated from a diclofenac-degrading enrichment culture, and genome-based reclassification of Labrys portucalensis as a later heterotypic synonym of Labrys neptuniae.</title>
        <authorList>
            <person name="Tancsics A."/>
            <person name="Csepanyi A."/>
        </authorList>
    </citation>
    <scope>NUCLEOTIDE SEQUENCE [LARGE SCALE GENOMIC DNA]</scope>
    <source>
        <strain evidence="6 7">LMG 23412</strain>
    </source>
</reference>
<feature type="region of interest" description="Disordered" evidence="4">
    <location>
        <begin position="100"/>
        <end position="121"/>
    </location>
</feature>
<proteinExistence type="predicted"/>
<dbReference type="RefSeq" id="WP_394312484.1">
    <property type="nucleotide sequence ID" value="NZ_JBHGPK010000008.1"/>
</dbReference>
<comment type="caution">
    <text evidence="6">The sequence shown here is derived from an EMBL/GenBank/DDBJ whole genome shotgun (WGS) entry which is preliminary data.</text>
</comment>
<evidence type="ECO:0000313" key="6">
    <source>
        <dbReference type="EMBL" id="MFC2251937.1"/>
    </source>
</evidence>
<dbReference type="CDD" id="cd06529">
    <property type="entry name" value="S24_LexA-like"/>
    <property type="match status" value="1"/>
</dbReference>
<protein>
    <submittedName>
        <fullName evidence="6">XRE family transcriptional regulator</fullName>
    </submittedName>
</protein>
<dbReference type="SMART" id="SM00530">
    <property type="entry name" value="HTH_XRE"/>
    <property type="match status" value="1"/>
</dbReference>
<dbReference type="SUPFAM" id="SSF51306">
    <property type="entry name" value="LexA/Signal peptidase"/>
    <property type="match status" value="1"/>
</dbReference>
<evidence type="ECO:0000256" key="4">
    <source>
        <dbReference type="SAM" id="MobiDB-lite"/>
    </source>
</evidence>
<evidence type="ECO:0000256" key="2">
    <source>
        <dbReference type="ARBA" id="ARBA00023125"/>
    </source>
</evidence>
<evidence type="ECO:0000259" key="5">
    <source>
        <dbReference type="PROSITE" id="PS50943"/>
    </source>
</evidence>
<dbReference type="InterPro" id="IPR015927">
    <property type="entry name" value="Peptidase_S24_S26A/B/C"/>
</dbReference>
<evidence type="ECO:0000313" key="7">
    <source>
        <dbReference type="Proteomes" id="UP001595190"/>
    </source>
</evidence>
<accession>A0ABV6ZID2</accession>
<dbReference type="Pfam" id="PF01381">
    <property type="entry name" value="HTH_3"/>
    <property type="match status" value="1"/>
</dbReference>
<dbReference type="Gene3D" id="1.10.260.40">
    <property type="entry name" value="lambda repressor-like DNA-binding domains"/>
    <property type="match status" value="1"/>
</dbReference>
<gene>
    <name evidence="6" type="ORF">ACETRX_20045</name>
</gene>
<dbReference type="Gene3D" id="2.10.109.10">
    <property type="entry name" value="Umud Fragment, subunit A"/>
    <property type="match status" value="1"/>
</dbReference>
<dbReference type="InterPro" id="IPR001387">
    <property type="entry name" value="Cro/C1-type_HTH"/>
</dbReference>
<keyword evidence="2" id="KW-0238">DNA-binding</keyword>
<dbReference type="PROSITE" id="PS50943">
    <property type="entry name" value="HTH_CROC1"/>
    <property type="match status" value="1"/>
</dbReference>
<dbReference type="Proteomes" id="UP001595190">
    <property type="component" value="Unassembled WGS sequence"/>
</dbReference>
<dbReference type="InterPro" id="IPR036286">
    <property type="entry name" value="LexA/Signal_pep-like_sf"/>
</dbReference>